<accession>A0A177E338</accession>
<dbReference type="Proteomes" id="UP000077248">
    <property type="component" value="Unassembled WGS sequence"/>
</dbReference>
<keyword evidence="1" id="KW-0175">Coiled coil</keyword>
<gene>
    <name evidence="3" type="ORF">CC77DRAFT_7963</name>
</gene>
<organism evidence="3 4">
    <name type="scientific">Alternaria alternata</name>
    <name type="common">Alternaria rot fungus</name>
    <name type="synonym">Torula alternata</name>
    <dbReference type="NCBI Taxonomy" id="5599"/>
    <lineage>
        <taxon>Eukaryota</taxon>
        <taxon>Fungi</taxon>
        <taxon>Dikarya</taxon>
        <taxon>Ascomycota</taxon>
        <taxon>Pezizomycotina</taxon>
        <taxon>Dothideomycetes</taxon>
        <taxon>Pleosporomycetidae</taxon>
        <taxon>Pleosporales</taxon>
        <taxon>Pleosporineae</taxon>
        <taxon>Pleosporaceae</taxon>
        <taxon>Alternaria</taxon>
        <taxon>Alternaria sect. Alternaria</taxon>
        <taxon>Alternaria alternata complex</taxon>
    </lineage>
</organism>
<dbReference type="VEuPathDB" id="FungiDB:CC77DRAFT_7963"/>
<reference evidence="3 4" key="1">
    <citation type="submission" date="2016-05" db="EMBL/GenBank/DDBJ databases">
        <title>Comparative analysis of secretome profiles of manganese(II)-oxidizing ascomycete fungi.</title>
        <authorList>
            <consortium name="DOE Joint Genome Institute"/>
            <person name="Zeiner C.A."/>
            <person name="Purvine S.O."/>
            <person name="Zink E.M."/>
            <person name="Wu S."/>
            <person name="Pasa-Tolic L."/>
            <person name="Chaput D.L."/>
            <person name="Haridas S."/>
            <person name="Grigoriev I.V."/>
            <person name="Santelli C.M."/>
            <person name="Hansel C.M."/>
        </authorList>
    </citation>
    <scope>NUCLEOTIDE SEQUENCE [LARGE SCALE GENOMIC DNA]</scope>
    <source>
        <strain evidence="3 4">SRC1lrK2f</strain>
    </source>
</reference>
<name>A0A177E338_ALTAL</name>
<keyword evidence="4" id="KW-1185">Reference proteome</keyword>
<keyword evidence="2" id="KW-0472">Membrane</keyword>
<dbReference type="RefSeq" id="XP_018391241.1">
    <property type="nucleotide sequence ID" value="XM_018533232.1"/>
</dbReference>
<protein>
    <submittedName>
        <fullName evidence="3">Uncharacterized protein</fullName>
    </submittedName>
</protein>
<evidence type="ECO:0000256" key="2">
    <source>
        <dbReference type="SAM" id="Phobius"/>
    </source>
</evidence>
<sequence length="103" mass="11958">MLRDLILIKEHPLCVSAAFLMFVCFLSSILLLYIGLVVLSFQARNTVNKLASLQRQRRRIQKEVDRCSALIELCRSRIDEVFDQLDDDPPMRGVLIIRRSQII</sequence>
<dbReference type="KEGG" id="aalt:CC77DRAFT_7963"/>
<evidence type="ECO:0000313" key="4">
    <source>
        <dbReference type="Proteomes" id="UP000077248"/>
    </source>
</evidence>
<proteinExistence type="predicted"/>
<keyword evidence="2" id="KW-1133">Transmembrane helix</keyword>
<dbReference type="EMBL" id="KV441469">
    <property type="protein sequence ID" value="OAG25820.1"/>
    <property type="molecule type" value="Genomic_DNA"/>
</dbReference>
<dbReference type="AlphaFoldDB" id="A0A177E338"/>
<keyword evidence="2" id="KW-0812">Transmembrane</keyword>
<feature type="coiled-coil region" evidence="1">
    <location>
        <begin position="43"/>
        <end position="70"/>
    </location>
</feature>
<evidence type="ECO:0000256" key="1">
    <source>
        <dbReference type="SAM" id="Coils"/>
    </source>
</evidence>
<feature type="transmembrane region" description="Helical" evidence="2">
    <location>
        <begin position="12"/>
        <end position="39"/>
    </location>
</feature>
<evidence type="ECO:0000313" key="3">
    <source>
        <dbReference type="EMBL" id="OAG25820.1"/>
    </source>
</evidence>
<dbReference type="GeneID" id="29118826"/>